<proteinExistence type="predicted"/>
<comment type="caution">
    <text evidence="1">The sequence shown here is derived from an EMBL/GenBank/DDBJ whole genome shotgun (WGS) entry which is preliminary data.</text>
</comment>
<accession>A0A645GK29</accession>
<dbReference type="AlphaFoldDB" id="A0A645GK29"/>
<sequence>MGRLWRHADNDSLRPAESYKEMIVLVPDVFCKSFNVEFGFGPSGAIYAPYVLWRTYQEWIGMKTVTIPADMRRILESTYAEQSETGSIAKTKIDVLKRKEILQLSALNSMALAGETYAETSATRYSDITTCPVLLLTKEPYPGSLTRYLLDGSSLDVSLTSIMDTKAIIKKLMQTLIHVPYYIAPRVQTPKESAWLKPFFYISEDEKERIRVAILDESGLIRAQGGLEANDDYFLTYSHVLGYGAKKKREE</sequence>
<reference evidence="1" key="1">
    <citation type="submission" date="2019-08" db="EMBL/GenBank/DDBJ databases">
        <authorList>
            <person name="Kucharzyk K."/>
            <person name="Murdoch R.W."/>
            <person name="Higgins S."/>
            <person name="Loffler F."/>
        </authorList>
    </citation>
    <scope>NUCLEOTIDE SEQUENCE</scope>
</reference>
<dbReference type="EMBL" id="VSSQ01072779">
    <property type="protein sequence ID" value="MPN24073.1"/>
    <property type="molecule type" value="Genomic_DNA"/>
</dbReference>
<protein>
    <submittedName>
        <fullName evidence="1">Uncharacterized protein</fullName>
    </submittedName>
</protein>
<name>A0A645GK29_9ZZZZ</name>
<evidence type="ECO:0000313" key="1">
    <source>
        <dbReference type="EMBL" id="MPN24073.1"/>
    </source>
</evidence>
<gene>
    <name evidence="1" type="ORF">SDC9_171467</name>
</gene>
<organism evidence="1">
    <name type="scientific">bioreactor metagenome</name>
    <dbReference type="NCBI Taxonomy" id="1076179"/>
    <lineage>
        <taxon>unclassified sequences</taxon>
        <taxon>metagenomes</taxon>
        <taxon>ecological metagenomes</taxon>
    </lineage>
</organism>